<dbReference type="RefSeq" id="WP_191141306.1">
    <property type="nucleotide sequence ID" value="NZ_JACXAH010000002.1"/>
</dbReference>
<dbReference type="SUPFAM" id="SSF52833">
    <property type="entry name" value="Thioredoxin-like"/>
    <property type="match status" value="1"/>
</dbReference>
<organism evidence="1 2">
    <name type="scientific">Polycladospora coralii</name>
    <dbReference type="NCBI Taxonomy" id="2771432"/>
    <lineage>
        <taxon>Bacteria</taxon>
        <taxon>Bacillati</taxon>
        <taxon>Bacillota</taxon>
        <taxon>Bacilli</taxon>
        <taxon>Bacillales</taxon>
        <taxon>Thermoactinomycetaceae</taxon>
        <taxon>Polycladospora</taxon>
    </lineage>
</organism>
<sequence>MNKTLRLENQEQLEQILQRSEENHILLFKHSTRCPISERAYGQLNQFIQREEAKQVEVALVYVVEDRALSNEIASRFEVKHESPQALLIHKNDVIWHTSHGNITDENLANVVKKMIG</sequence>
<dbReference type="NCBIfam" id="TIGR04019">
    <property type="entry name" value="B_thiol_YtxJ"/>
    <property type="match status" value="1"/>
</dbReference>
<reference evidence="1" key="1">
    <citation type="submission" date="2020-09" db="EMBL/GenBank/DDBJ databases">
        <title>A novel bacterium of genus Hazenella, isolated from South China Sea.</title>
        <authorList>
            <person name="Huang H."/>
            <person name="Mo K."/>
            <person name="Hu Y."/>
        </authorList>
    </citation>
    <scope>NUCLEOTIDE SEQUENCE</scope>
    <source>
        <strain evidence="1">IB182357</strain>
    </source>
</reference>
<proteinExistence type="predicted"/>
<evidence type="ECO:0000313" key="2">
    <source>
        <dbReference type="Proteomes" id="UP000661691"/>
    </source>
</evidence>
<dbReference type="AlphaFoldDB" id="A0A926N9F4"/>
<dbReference type="Proteomes" id="UP000661691">
    <property type="component" value="Unassembled WGS sequence"/>
</dbReference>
<evidence type="ECO:0000313" key="1">
    <source>
        <dbReference type="EMBL" id="MBD1370925.1"/>
    </source>
</evidence>
<gene>
    <name evidence="1" type="primary">ytxJ</name>
    <name evidence="1" type="ORF">IC620_00930</name>
</gene>
<dbReference type="Pfam" id="PF11009">
    <property type="entry name" value="BrxC"/>
    <property type="match status" value="1"/>
</dbReference>
<dbReference type="InterPro" id="IPR036249">
    <property type="entry name" value="Thioredoxin-like_sf"/>
</dbReference>
<keyword evidence="2" id="KW-1185">Reference proteome</keyword>
<dbReference type="Gene3D" id="3.40.30.10">
    <property type="entry name" value="Glutaredoxin"/>
    <property type="match status" value="1"/>
</dbReference>
<protein>
    <submittedName>
        <fullName evidence="1">Bacillithiol system redox-active protein YtxJ</fullName>
    </submittedName>
</protein>
<accession>A0A926N9F4</accession>
<dbReference type="EMBL" id="JACXAH010000002">
    <property type="protein sequence ID" value="MBD1370925.1"/>
    <property type="molecule type" value="Genomic_DNA"/>
</dbReference>
<name>A0A926N9F4_9BACL</name>
<comment type="caution">
    <text evidence="1">The sequence shown here is derived from an EMBL/GenBank/DDBJ whole genome shotgun (WGS) entry which is preliminary data.</text>
</comment>
<dbReference type="InterPro" id="IPR022551">
    <property type="entry name" value="BrxC"/>
</dbReference>